<reference evidence="2 3" key="1">
    <citation type="submission" date="2019-03" db="EMBL/GenBank/DDBJ databases">
        <title>Single cell metagenomics reveals metabolic interactions within the superorganism composed of flagellate Streblomastix strix and complex community of Bacteroidetes bacteria on its surface.</title>
        <authorList>
            <person name="Treitli S.C."/>
            <person name="Kolisko M."/>
            <person name="Husnik F."/>
            <person name="Keeling P."/>
            <person name="Hampl V."/>
        </authorList>
    </citation>
    <scope>NUCLEOTIDE SEQUENCE [LARGE SCALE GENOMIC DNA]</scope>
    <source>
        <strain evidence="2">ST1C</strain>
    </source>
</reference>
<dbReference type="InterPro" id="IPR036291">
    <property type="entry name" value="NAD(P)-bd_dom_sf"/>
</dbReference>
<dbReference type="AlphaFoldDB" id="A0A5J4VPJ3"/>
<dbReference type="Proteomes" id="UP000324800">
    <property type="component" value="Unassembled WGS sequence"/>
</dbReference>
<feature type="region of interest" description="Disordered" evidence="1">
    <location>
        <begin position="474"/>
        <end position="540"/>
    </location>
</feature>
<feature type="compositionally biased region" description="Acidic residues" evidence="1">
    <location>
        <begin position="506"/>
        <end position="521"/>
    </location>
</feature>
<feature type="compositionally biased region" description="Acidic residues" evidence="1">
    <location>
        <begin position="568"/>
        <end position="583"/>
    </location>
</feature>
<accession>A0A5J4VPJ3</accession>
<dbReference type="InterPro" id="IPR002347">
    <property type="entry name" value="SDR_fam"/>
</dbReference>
<dbReference type="EMBL" id="SNRW01005723">
    <property type="protein sequence ID" value="KAA6384512.1"/>
    <property type="molecule type" value="Genomic_DNA"/>
</dbReference>
<sequence length="611" mass="70849">MLPQIKHMNAEKSTSPEITENEIEIALRVFRTLEKDPIRLKQEKYKNLCKSAGHVIKSPHNEKFTKESKKERKKRQKAEIEKRRNLDEAILRSRGLMQQRREVAQQKGLKLLESPTGNEITLSRDQSQQNVPLVALPPPIEISDIPSSQQVSTNRFNMCYTCGGYYKQIHFFYSSLCPSCASLNWQKRLQVADLRGKIVICTGSRVKIGYQCCLRLLKCGAFVIATTRFPNDCALRYIRDPDFLSFQFRLHIYGLDFRDLNSVQRFTDFICQKYPRLDIIINNAAQTVRRPPQYYQHLMENELKGIREMPLEAQWLRMNDPLYENEIQGNHNLDEQQQYSNSPSSLPELRLPKHAVLFQNASKNQYQKYIQDSSGPFGGSIQISQDGTCIISNRGRKDKEKGEIEDNNQQQEIEKVNKKKQRSISPNPFGDIQAVNYKEEFIDEDEEAKKLITKKAKRTKVDIDNEIYDILQERRKSRSQSQSSENGISSSSTISEQESTTSSYYDYDDEYYDYDDDEEESLNERRLNSNKGKKNKNKENEEDNQRIIFGVNIPMERKDQRIILVSDLPEDQVDDQEEDDEESSPASADSAILQQVQLLASDVNNGIEEFP</sequence>
<evidence type="ECO:0000313" key="2">
    <source>
        <dbReference type="EMBL" id="KAA6384512.1"/>
    </source>
</evidence>
<comment type="caution">
    <text evidence="2">The sequence shown here is derived from an EMBL/GenBank/DDBJ whole genome shotgun (WGS) entry which is preliminary data.</text>
</comment>
<dbReference type="Pfam" id="PF00106">
    <property type="entry name" value="adh_short"/>
    <property type="match status" value="1"/>
</dbReference>
<feature type="compositionally biased region" description="Low complexity" evidence="1">
    <location>
        <begin position="479"/>
        <end position="505"/>
    </location>
</feature>
<proteinExistence type="predicted"/>
<evidence type="ECO:0000313" key="3">
    <source>
        <dbReference type="Proteomes" id="UP000324800"/>
    </source>
</evidence>
<name>A0A5J4VPJ3_9EUKA</name>
<organism evidence="2 3">
    <name type="scientific">Streblomastix strix</name>
    <dbReference type="NCBI Taxonomy" id="222440"/>
    <lineage>
        <taxon>Eukaryota</taxon>
        <taxon>Metamonada</taxon>
        <taxon>Preaxostyla</taxon>
        <taxon>Oxymonadida</taxon>
        <taxon>Streblomastigidae</taxon>
        <taxon>Streblomastix</taxon>
    </lineage>
</organism>
<protein>
    <submittedName>
        <fullName evidence="2">Putative short chain dehydrogenase</fullName>
    </submittedName>
</protein>
<evidence type="ECO:0000256" key="1">
    <source>
        <dbReference type="SAM" id="MobiDB-lite"/>
    </source>
</evidence>
<feature type="region of interest" description="Disordered" evidence="1">
    <location>
        <begin position="54"/>
        <end position="81"/>
    </location>
</feature>
<feature type="region of interest" description="Disordered" evidence="1">
    <location>
        <begin position="565"/>
        <end position="591"/>
    </location>
</feature>
<dbReference type="PANTHER" id="PTHR43544:SF2">
    <property type="entry name" value="OXIDOREDUCTASE"/>
    <property type="match status" value="1"/>
</dbReference>
<dbReference type="GO" id="GO:0016491">
    <property type="term" value="F:oxidoreductase activity"/>
    <property type="evidence" value="ECO:0007669"/>
    <property type="project" value="TreeGrafter"/>
</dbReference>
<feature type="non-terminal residue" evidence="2">
    <location>
        <position position="611"/>
    </location>
</feature>
<dbReference type="InterPro" id="IPR051468">
    <property type="entry name" value="Fungal_SecMetab_SDRs"/>
</dbReference>
<dbReference type="Gene3D" id="3.40.50.720">
    <property type="entry name" value="NAD(P)-binding Rossmann-like Domain"/>
    <property type="match status" value="1"/>
</dbReference>
<feature type="compositionally biased region" description="Basic and acidic residues" evidence="1">
    <location>
        <begin position="59"/>
        <end position="70"/>
    </location>
</feature>
<dbReference type="PANTHER" id="PTHR43544">
    <property type="entry name" value="SHORT-CHAIN DEHYDROGENASE/REDUCTASE"/>
    <property type="match status" value="1"/>
</dbReference>
<dbReference type="SUPFAM" id="SSF51735">
    <property type="entry name" value="NAD(P)-binding Rossmann-fold domains"/>
    <property type="match status" value="1"/>
</dbReference>
<gene>
    <name evidence="2" type="ORF">EZS28_019963</name>
</gene>
<dbReference type="GO" id="GO:0005737">
    <property type="term" value="C:cytoplasm"/>
    <property type="evidence" value="ECO:0007669"/>
    <property type="project" value="TreeGrafter"/>
</dbReference>
<dbReference type="OrthoDB" id="191139at2759"/>